<keyword evidence="2" id="KW-1185">Reference proteome</keyword>
<comment type="caution">
    <text evidence="1">The sequence shown here is derived from an EMBL/GenBank/DDBJ whole genome shotgun (WGS) entry which is preliminary data.</text>
</comment>
<reference evidence="1" key="1">
    <citation type="submission" date="2024-07" db="EMBL/GenBank/DDBJ databases">
        <title>A survey of Mimosa microsymbionts across Brazilian biomes reveals a high diversity of Paraburkholderia nodulating endemic species, but also that Cupriavidus is common as a symbiont of widespread species.</title>
        <authorList>
            <person name="Rouws L."/>
            <person name="Barauna A."/>
            <person name="Beukes C."/>
            <person name="Rouws J.R.C."/>
            <person name="De Faria S.M."/>
            <person name="Gross E."/>
            <person name="Bueno Dos Reis Junior F."/>
            <person name="Simon M.F."/>
            <person name="Maluk M."/>
            <person name="Odee D.W."/>
            <person name="Kenicer G."/>
            <person name="Young J.P.W."/>
            <person name="Reis V.M."/>
            <person name="Zilli J."/>
            <person name="James E.K."/>
        </authorList>
    </citation>
    <scope>NUCLEOTIDE SEQUENCE</scope>
    <source>
        <strain evidence="1">EG181B</strain>
    </source>
</reference>
<evidence type="ECO:0000313" key="1">
    <source>
        <dbReference type="EMBL" id="MEX3935921.1"/>
    </source>
</evidence>
<sequence length="323" mass="35810">MTTVSILIPAHRPEFVKQAIASALAQTFEDIEILVGDNTPNGALEQIVREFDSPKLKYFHHGFDNGGDNARALWAKASGRYVKWLFYDDVLMPASVEVLIEALQTYPDSLMAFHERAIIDESGAVVYTPPRLLGDGQLGLMDRSYIARRMVGQMDNFIGEPSFLMLDKSRIDLAEMGLYKGHEPNFLGDVCAYLEVAGRAPIVAVGGYFGGFRKHGAQESAAGSPIFAMGLIEWEVFLRGEAADGNLTIREILAAKQRLEHVYGHYVAQFPELQRFIEGLAELTDEVSGRLFESEKFQANLAHAREVTKARVAAGRLRKQDAS</sequence>
<name>A0ACC6U8P5_9BURK</name>
<proteinExistence type="predicted"/>
<gene>
    <name evidence="1" type="ORF">AB4Y32_29720</name>
</gene>
<dbReference type="Proteomes" id="UP001558850">
    <property type="component" value="Unassembled WGS sequence"/>
</dbReference>
<dbReference type="EMBL" id="JBFRCH010000025">
    <property type="protein sequence ID" value="MEX3935921.1"/>
    <property type="molecule type" value="Genomic_DNA"/>
</dbReference>
<organism evidence="1 2">
    <name type="scientific">Paraburkholderia phymatum</name>
    <dbReference type="NCBI Taxonomy" id="148447"/>
    <lineage>
        <taxon>Bacteria</taxon>
        <taxon>Pseudomonadati</taxon>
        <taxon>Pseudomonadota</taxon>
        <taxon>Betaproteobacteria</taxon>
        <taxon>Burkholderiales</taxon>
        <taxon>Burkholderiaceae</taxon>
        <taxon>Paraburkholderia</taxon>
    </lineage>
</organism>
<evidence type="ECO:0000313" key="2">
    <source>
        <dbReference type="Proteomes" id="UP001558850"/>
    </source>
</evidence>
<accession>A0ACC6U8P5</accession>
<protein>
    <submittedName>
        <fullName evidence="1">Glycosyltransferase family 2 protein</fullName>
    </submittedName>
</protein>